<organism evidence="1 2">
    <name type="scientific">Acetobacter syzygii</name>
    <dbReference type="NCBI Taxonomy" id="146476"/>
    <lineage>
        <taxon>Bacteria</taxon>
        <taxon>Pseudomonadati</taxon>
        <taxon>Pseudomonadota</taxon>
        <taxon>Alphaproteobacteria</taxon>
        <taxon>Acetobacterales</taxon>
        <taxon>Acetobacteraceae</taxon>
        <taxon>Acetobacter</taxon>
    </lineage>
</organism>
<proteinExistence type="predicted"/>
<dbReference type="AlphaFoldDB" id="A0A270B3F8"/>
<evidence type="ECO:0000313" key="1">
    <source>
        <dbReference type="EMBL" id="PAL19545.1"/>
    </source>
</evidence>
<reference evidence="1 2" key="1">
    <citation type="submission" date="2017-04" db="EMBL/GenBank/DDBJ databases">
        <title>Kefir bacterial isolates.</title>
        <authorList>
            <person name="Kim Y."/>
            <person name="Blasche S."/>
            <person name="Patil K.R."/>
        </authorList>
    </citation>
    <scope>NUCLEOTIDE SEQUENCE [LARGE SCALE GENOMIC DNA]</scope>
    <source>
        <strain evidence="1 2">KR-2</strain>
    </source>
</reference>
<dbReference type="Proteomes" id="UP000216033">
    <property type="component" value="Unassembled WGS sequence"/>
</dbReference>
<dbReference type="EMBL" id="NDFP01000046">
    <property type="protein sequence ID" value="PAL19545.1"/>
    <property type="molecule type" value="Genomic_DNA"/>
</dbReference>
<comment type="caution">
    <text evidence="1">The sequence shown here is derived from an EMBL/GenBank/DDBJ whole genome shotgun (WGS) entry which is preliminary data.</text>
</comment>
<dbReference type="RefSeq" id="WP_095352092.1">
    <property type="nucleotide sequence ID" value="NZ_JBDNYP010000011.1"/>
</dbReference>
<gene>
    <name evidence="1" type="ORF">B9K05_13820</name>
</gene>
<keyword evidence="2" id="KW-1185">Reference proteome</keyword>
<protein>
    <submittedName>
        <fullName evidence="1">Uncharacterized protein</fullName>
    </submittedName>
</protein>
<accession>A0A270B3F8</accession>
<sequence>MIVATRSTTAPRVSSSDQIAAIFLNDSLKAPDVLCLRFRDAIPPDVRISMGLVGWRYDAARNEWRVAYHPAQQEQRLQEILQLRTQWGCQFFPHYAETNLAVINQCEVHV</sequence>
<name>A0A270B3F8_9PROT</name>
<evidence type="ECO:0000313" key="2">
    <source>
        <dbReference type="Proteomes" id="UP000216033"/>
    </source>
</evidence>